<dbReference type="EMBL" id="JXTI01000067">
    <property type="protein sequence ID" value="KWX13506.1"/>
    <property type="molecule type" value="Genomic_DNA"/>
</dbReference>
<dbReference type="OrthoDB" id="10257189at2759"/>
<evidence type="ECO:0000313" key="2">
    <source>
        <dbReference type="EMBL" id="KWX13506.1"/>
    </source>
</evidence>
<reference evidence="2 3" key="1">
    <citation type="journal article" date="2015" name="Mol. Biochem. Parasitol.">
        <title>Identification of polymorphic genes for use in assemblage B genotyping assays through comparative genomics of multiple assemblage B Giardia duodenalis isolates.</title>
        <authorList>
            <person name="Wielinga C."/>
            <person name="Thompson R.C."/>
            <person name="Monis P."/>
            <person name="Ryan U."/>
        </authorList>
    </citation>
    <scope>NUCLEOTIDE SEQUENCE [LARGE SCALE GENOMIC DNA]</scope>
    <source>
        <strain evidence="2 3">BAH15c1</strain>
    </source>
</reference>
<feature type="region of interest" description="Disordered" evidence="1">
    <location>
        <begin position="352"/>
        <end position="382"/>
    </location>
</feature>
<feature type="region of interest" description="Disordered" evidence="1">
    <location>
        <begin position="839"/>
        <end position="933"/>
    </location>
</feature>
<name>A0A132NTW2_GIAIN</name>
<accession>A0A132NTW2</accession>
<comment type="caution">
    <text evidence="2">The sequence shown here is derived from an EMBL/GenBank/DDBJ whole genome shotgun (WGS) entry which is preliminary data.</text>
</comment>
<protein>
    <submittedName>
        <fullName evidence="2">Uncharacterized protein</fullName>
    </submittedName>
</protein>
<dbReference type="VEuPathDB" id="GiardiaDB:QR46_2523"/>
<feature type="compositionally biased region" description="Polar residues" evidence="1">
    <location>
        <begin position="629"/>
        <end position="641"/>
    </location>
</feature>
<evidence type="ECO:0000256" key="1">
    <source>
        <dbReference type="SAM" id="MobiDB-lite"/>
    </source>
</evidence>
<dbReference type="AlphaFoldDB" id="A0A132NTW2"/>
<organism evidence="2 3">
    <name type="scientific">Giardia duodenalis assemblage B</name>
    <dbReference type="NCBI Taxonomy" id="1394984"/>
    <lineage>
        <taxon>Eukaryota</taxon>
        <taxon>Metamonada</taxon>
        <taxon>Diplomonadida</taxon>
        <taxon>Hexamitidae</taxon>
        <taxon>Giardiinae</taxon>
        <taxon>Giardia</taxon>
    </lineage>
</organism>
<gene>
    <name evidence="2" type="ORF">QR46_2523</name>
</gene>
<evidence type="ECO:0000313" key="3">
    <source>
        <dbReference type="Proteomes" id="UP000070089"/>
    </source>
</evidence>
<feature type="region of interest" description="Disordered" evidence="1">
    <location>
        <begin position="621"/>
        <end position="641"/>
    </location>
</feature>
<sequence length="970" mass="106624">MNGMTSRSRSYLHIFSPQQHHLSLVDVGAKQLPMALEIPEYVCPLQICDNNLTLQSLHQSEPCISLTSEEGGTYLFDGIITDQTVYRAMNNEYLYEEIIPPNPVEQLETIARDIVSAASTGLSQLVVSAGPVGSGHGTIAFSCSHSPLIADTISNSRTQADQKQVTHSVYDYQGSSQTVDVSQLITSCIDDISKQASSLQQHIQSETITREAESIRCESSSAPQGLLWQILKHIRSALSNEDIEWPKIACFTLDNGQQVIDLLDYPGVTEAYGMGAHLDMKAVEYTDCPDKSVEYQMYIEKFGDRAQAFEGTAFGNIQDAATAFLASGIVQPAAKNLNLPFRKAMSMSQHSNPLRSDAVSGSNTFASGATTERRTGTSGTLHLQSLYPDDLPDLSSRTKSHTSELSFEARAYLKAADQSNSKKMRPISTLSTKAFTKALSKSSPITLKTHQGLVTPECVGKSSLKILNINPSTLLLLKRSLIDRRRPICTWEELKTVSDGTIQHRGSTLGLPCLMNIRKQKGLPNYLLAMDSCAPTVVSIYLGPSRAYSCILFIDICTCTTQTPLQQFSLSPQFKTSLESLAALKSLVDNVSVEKQSLLQAKTYTLTRLILGHLPNLARSSKEIKRSSQHTPSNQSTHLQCNCRPTQRIPSQNILKEGSAALESMDIDLNLNTITEHDMLSDALDDERIHGSTLQQLSDSTSIGLQEVTHVLHDITFIHSVQICETDAKNTLQQLRLASSLDRKVEMGFYWSTQLYNDSMRLARMGLLPKEGDCGLASVPLGCASIHYDSNSVSCVEKVYGLQSPLLIEDRVSNEVMHPVQSNMFNIMASVPKEIEADKRDHQAKTEPAFSSSSEMHPLDGLKPGNSNRFAEEHWCGQSTSPKQPKGIEGSPSSTHSPDNKTEKHDIISDKCSPAPHFLSNDSISSPPKEVANSGVNTNMLLVRLRNYIDKAEAMRDRLDAKINVVDVKI</sequence>
<dbReference type="Proteomes" id="UP000070089">
    <property type="component" value="Unassembled WGS sequence"/>
</dbReference>
<proteinExistence type="predicted"/>
<feature type="compositionally biased region" description="Basic and acidic residues" evidence="1">
    <location>
        <begin position="898"/>
        <end position="909"/>
    </location>
</feature>